<sequence length="57" mass="6679">MATAIPTSDKVHHLQVGNTDCPQAKKGNSKQGSREWEYIACLMEQQEVYRPMRWDKW</sequence>
<dbReference type="EMBL" id="JAAHFQ010000513">
    <property type="protein sequence ID" value="NER30250.1"/>
    <property type="molecule type" value="Genomic_DNA"/>
</dbReference>
<evidence type="ECO:0000256" key="1">
    <source>
        <dbReference type="SAM" id="MobiDB-lite"/>
    </source>
</evidence>
<protein>
    <submittedName>
        <fullName evidence="2">Uncharacterized protein</fullName>
    </submittedName>
</protein>
<reference evidence="2" key="1">
    <citation type="submission" date="2019-11" db="EMBL/GenBank/DDBJ databases">
        <title>Genomic insights into an expanded diversity of filamentous marine cyanobacteria reveals the extraordinary biosynthetic potential of Moorea and Okeania.</title>
        <authorList>
            <person name="Ferreira Leao T."/>
            <person name="Wang M."/>
            <person name="Moss N."/>
            <person name="Da Silva R."/>
            <person name="Sanders J."/>
            <person name="Nurk S."/>
            <person name="Gurevich A."/>
            <person name="Humphrey G."/>
            <person name="Reher R."/>
            <person name="Zhu Q."/>
            <person name="Belda-Ferre P."/>
            <person name="Glukhov E."/>
            <person name="Rex R."/>
            <person name="Dorrestein P.C."/>
            <person name="Knight R."/>
            <person name="Pevzner P."/>
            <person name="Gerwick W.H."/>
            <person name="Gerwick L."/>
        </authorList>
    </citation>
    <scope>NUCLEOTIDE SEQUENCE</scope>
    <source>
        <strain evidence="2">SIO1C4</strain>
    </source>
</reference>
<dbReference type="AlphaFoldDB" id="A0A6B3NF47"/>
<name>A0A6B3NF47_9CYAN</name>
<proteinExistence type="predicted"/>
<comment type="caution">
    <text evidence="2">The sequence shown here is derived from an EMBL/GenBank/DDBJ whole genome shotgun (WGS) entry which is preliminary data.</text>
</comment>
<feature type="region of interest" description="Disordered" evidence="1">
    <location>
        <begin position="1"/>
        <end position="33"/>
    </location>
</feature>
<evidence type="ECO:0000313" key="2">
    <source>
        <dbReference type="EMBL" id="NER30250.1"/>
    </source>
</evidence>
<organism evidence="2">
    <name type="scientific">Symploca sp. SIO1C4</name>
    <dbReference type="NCBI Taxonomy" id="2607765"/>
    <lineage>
        <taxon>Bacteria</taxon>
        <taxon>Bacillati</taxon>
        <taxon>Cyanobacteriota</taxon>
        <taxon>Cyanophyceae</taxon>
        <taxon>Coleofasciculales</taxon>
        <taxon>Coleofasciculaceae</taxon>
        <taxon>Symploca</taxon>
    </lineage>
</organism>
<accession>A0A6B3NF47</accession>
<gene>
    <name evidence="2" type="ORF">F6J89_22155</name>
</gene>